<dbReference type="InterPro" id="IPR020635">
    <property type="entry name" value="Tyr_kinase_cat_dom"/>
</dbReference>
<evidence type="ECO:0000256" key="7">
    <source>
        <dbReference type="ARBA" id="ARBA00051243"/>
    </source>
</evidence>
<dbReference type="InterPro" id="IPR001245">
    <property type="entry name" value="Ser-Thr/Tyr_kinase_cat_dom"/>
</dbReference>
<feature type="region of interest" description="Disordered" evidence="9">
    <location>
        <begin position="860"/>
        <end position="879"/>
    </location>
</feature>
<feature type="chain" id="PRO_5041301153" evidence="11">
    <location>
        <begin position="20"/>
        <end position="879"/>
    </location>
</feature>
<evidence type="ECO:0000256" key="10">
    <source>
        <dbReference type="SAM" id="Phobius"/>
    </source>
</evidence>
<evidence type="ECO:0000256" key="3">
    <source>
        <dbReference type="ARBA" id="ARBA00022741"/>
    </source>
</evidence>
<dbReference type="InterPro" id="IPR017441">
    <property type="entry name" value="Protein_kinase_ATP_BS"/>
</dbReference>
<dbReference type="CDD" id="cd00192">
    <property type="entry name" value="PTKc"/>
    <property type="match status" value="1"/>
</dbReference>
<dbReference type="InterPro" id="IPR035234">
    <property type="entry name" value="IgGFc-bd_N"/>
</dbReference>
<feature type="binding site" evidence="8">
    <location>
        <position position="591"/>
    </location>
    <ligand>
        <name>ATP</name>
        <dbReference type="ChEBI" id="CHEBI:30616"/>
    </ligand>
</feature>
<evidence type="ECO:0000313" key="14">
    <source>
        <dbReference type="Proteomes" id="UP001174909"/>
    </source>
</evidence>
<dbReference type="InterPro" id="IPR011009">
    <property type="entry name" value="Kinase-like_dom_sf"/>
</dbReference>
<dbReference type="Pfam" id="PF17517">
    <property type="entry name" value="IgGFc_binding"/>
    <property type="match status" value="1"/>
</dbReference>
<gene>
    <name evidence="13" type="ORF">GBAR_LOCUS11770</name>
</gene>
<dbReference type="GO" id="GO:0043235">
    <property type="term" value="C:receptor complex"/>
    <property type="evidence" value="ECO:0007669"/>
    <property type="project" value="TreeGrafter"/>
</dbReference>
<evidence type="ECO:0000256" key="2">
    <source>
        <dbReference type="ARBA" id="ARBA00022679"/>
    </source>
</evidence>
<dbReference type="GO" id="GO:0007169">
    <property type="term" value="P:cell surface receptor protein tyrosine kinase signaling pathway"/>
    <property type="evidence" value="ECO:0007669"/>
    <property type="project" value="TreeGrafter"/>
</dbReference>
<dbReference type="PROSITE" id="PS00107">
    <property type="entry name" value="PROTEIN_KINASE_ATP"/>
    <property type="match status" value="1"/>
</dbReference>
<keyword evidence="14" id="KW-1185">Reference proteome</keyword>
<protein>
    <submittedName>
        <fullName evidence="13">Tyrosine-protein kinase transforming protein SEA</fullName>
    </submittedName>
</protein>
<keyword evidence="5 8" id="KW-0067">ATP-binding</keyword>
<evidence type="ECO:0000256" key="8">
    <source>
        <dbReference type="PROSITE-ProRule" id="PRU10141"/>
    </source>
</evidence>
<feature type="domain" description="Protein kinase" evidence="12">
    <location>
        <begin position="559"/>
        <end position="839"/>
    </location>
</feature>
<evidence type="ECO:0000256" key="5">
    <source>
        <dbReference type="ARBA" id="ARBA00022840"/>
    </source>
</evidence>
<dbReference type="PRINTS" id="PR00109">
    <property type="entry name" value="TYRKINASE"/>
</dbReference>
<dbReference type="GO" id="GO:0016477">
    <property type="term" value="P:cell migration"/>
    <property type="evidence" value="ECO:0007669"/>
    <property type="project" value="TreeGrafter"/>
</dbReference>
<keyword evidence="3 8" id="KW-0547">Nucleotide-binding</keyword>
<keyword evidence="11" id="KW-0732">Signal</keyword>
<dbReference type="InterPro" id="IPR050122">
    <property type="entry name" value="RTK"/>
</dbReference>
<dbReference type="SMART" id="SM00219">
    <property type="entry name" value="TyrKc"/>
    <property type="match status" value="1"/>
</dbReference>
<accession>A0AA35RXI1</accession>
<keyword evidence="10" id="KW-0472">Membrane</keyword>
<organism evidence="13 14">
    <name type="scientific">Geodia barretti</name>
    <name type="common">Barrett's horny sponge</name>
    <dbReference type="NCBI Taxonomy" id="519541"/>
    <lineage>
        <taxon>Eukaryota</taxon>
        <taxon>Metazoa</taxon>
        <taxon>Porifera</taxon>
        <taxon>Demospongiae</taxon>
        <taxon>Heteroscleromorpha</taxon>
        <taxon>Tetractinellida</taxon>
        <taxon>Astrophorina</taxon>
        <taxon>Geodiidae</taxon>
        <taxon>Geodia</taxon>
    </lineage>
</organism>
<evidence type="ECO:0000259" key="12">
    <source>
        <dbReference type="PROSITE" id="PS50011"/>
    </source>
</evidence>
<keyword evidence="10" id="KW-0812">Transmembrane</keyword>
<dbReference type="PROSITE" id="PS00109">
    <property type="entry name" value="PROTEIN_KINASE_TYR"/>
    <property type="match status" value="1"/>
</dbReference>
<comment type="catalytic activity">
    <reaction evidence="7">
        <text>L-tyrosyl-[protein] + ATP = O-phospho-L-tyrosyl-[protein] + ADP + H(+)</text>
        <dbReference type="Rhea" id="RHEA:10596"/>
        <dbReference type="Rhea" id="RHEA-COMP:10136"/>
        <dbReference type="Rhea" id="RHEA-COMP:20101"/>
        <dbReference type="ChEBI" id="CHEBI:15378"/>
        <dbReference type="ChEBI" id="CHEBI:30616"/>
        <dbReference type="ChEBI" id="CHEBI:46858"/>
        <dbReference type="ChEBI" id="CHEBI:61978"/>
        <dbReference type="ChEBI" id="CHEBI:456216"/>
        <dbReference type="EC" id="2.7.10.1"/>
    </reaction>
</comment>
<dbReference type="GO" id="GO:0005524">
    <property type="term" value="F:ATP binding"/>
    <property type="evidence" value="ECO:0007669"/>
    <property type="project" value="UniProtKB-UniRule"/>
</dbReference>
<sequence length="879" mass="98046">MQLLHVIVIFGVLWTQIHGKGNKVYIGFPKTYENSPQFLKLFVSNTEANAIEFSIDTLRGFHDSHTVRNNQTIDVELPIDFEVQNAEQRYKGIKVTSANDQPILVFGQSYKEGTSGMFAALPCYPQKDVTEYEYYGVSFDGYVKSNTHYILIVGCENNTVVKTGSLTIYLNEMETYMHSDTRGVTGTKVVSNKPISFFSGHQCKSIPHGGVGHCDHLIEQLPNTALWGKQFLTAPLFERTAPDIYVIVSHIPLTITTMVCSTSSVIRVITLSEFAKNHEVVTVPGNAYCSIDSNNPVLVAQFASGSGADNTSSDPFMMNIPPIDHYSNKFAVVAPEEFSNVITIFVTPEYLEPERIFVDGMHQGDANWTHIPCQNETFVCGYVARNVNVSEGQHTVYHEMDSAKMSVSMYGFKRYNGYGYYAIGDLKLDYSPSQSPTQTPTPTPTTIPTPTLVIGSQGVIVGGTIAAILCVVTAALAVLLLSKLYIKRKQRKRINDIARPENIPVGRKDTTTTENDNLYDEIKDPECAKNVQQLGRSRLNSLYLRELMSGKFCIPSEQILQLDIIGQGEFGVVYRARLGPRGRFSRVVAVKTLRGNFSDQEVEKFVEESLKMSRFKHPHVMGLIGVCLDAGSAPYIVMPYMANGSLLDYLKKERSNLVLTEEEYMNDEVQEVMKRLMVMCNQIASGMEYLAAEKYVHRDLAARNCMIDSHFVIKISDFGLSEDVFQRNYYREGVDGEMAKLPVKWMAPESLSDGHFSEKSDVWSYGVTMWEVFSGGKSPYPGTNPATLVQMLEKGERLPKPYNSACSDKIYTMMLTCWEAVPDERPSFKTLYNNGSKIIEGIAGYLEIGFNPFTAETSCGEDGGRAATEGGVMQEGRKE</sequence>
<feature type="transmembrane region" description="Helical" evidence="10">
    <location>
        <begin position="459"/>
        <end position="486"/>
    </location>
</feature>
<dbReference type="Pfam" id="PF07714">
    <property type="entry name" value="PK_Tyr_Ser-Thr"/>
    <property type="match status" value="1"/>
</dbReference>
<dbReference type="Gene3D" id="3.30.200.20">
    <property type="entry name" value="Phosphorylase Kinase, domain 1"/>
    <property type="match status" value="1"/>
</dbReference>
<evidence type="ECO:0000256" key="1">
    <source>
        <dbReference type="ARBA" id="ARBA00004167"/>
    </source>
</evidence>
<evidence type="ECO:0000256" key="6">
    <source>
        <dbReference type="ARBA" id="ARBA00023137"/>
    </source>
</evidence>
<evidence type="ECO:0000256" key="4">
    <source>
        <dbReference type="ARBA" id="ARBA00022777"/>
    </source>
</evidence>
<dbReference type="GO" id="GO:0005886">
    <property type="term" value="C:plasma membrane"/>
    <property type="evidence" value="ECO:0007669"/>
    <property type="project" value="TreeGrafter"/>
</dbReference>
<dbReference type="InterPro" id="IPR000719">
    <property type="entry name" value="Prot_kinase_dom"/>
</dbReference>
<dbReference type="InterPro" id="IPR008266">
    <property type="entry name" value="Tyr_kinase_AS"/>
</dbReference>
<dbReference type="FunFam" id="1.10.510.10:FF:000554">
    <property type="entry name" value="Predicted protein"/>
    <property type="match status" value="1"/>
</dbReference>
<dbReference type="SUPFAM" id="SSF56112">
    <property type="entry name" value="Protein kinase-like (PK-like)"/>
    <property type="match status" value="1"/>
</dbReference>
<dbReference type="Proteomes" id="UP001174909">
    <property type="component" value="Unassembled WGS sequence"/>
</dbReference>
<feature type="transmembrane region" description="Helical" evidence="10">
    <location>
        <begin position="620"/>
        <end position="642"/>
    </location>
</feature>
<comment type="subcellular location">
    <subcellularLocation>
        <location evidence="1">Membrane</location>
        <topology evidence="1">Single-pass membrane protein</topology>
    </subcellularLocation>
</comment>
<reference evidence="13" key="1">
    <citation type="submission" date="2023-03" db="EMBL/GenBank/DDBJ databases">
        <authorList>
            <person name="Steffen K."/>
            <person name="Cardenas P."/>
        </authorList>
    </citation>
    <scope>NUCLEOTIDE SEQUENCE</scope>
</reference>
<dbReference type="Gene3D" id="1.10.510.10">
    <property type="entry name" value="Transferase(Phosphotransferase) domain 1"/>
    <property type="match status" value="1"/>
</dbReference>
<evidence type="ECO:0000313" key="13">
    <source>
        <dbReference type="EMBL" id="CAI8019590.1"/>
    </source>
</evidence>
<dbReference type="PROSITE" id="PS50011">
    <property type="entry name" value="PROTEIN_KINASE_DOM"/>
    <property type="match status" value="1"/>
</dbReference>
<dbReference type="PANTHER" id="PTHR24416:SF564">
    <property type="entry name" value="MACROPHAGE-STIMULATING PROTEIN RECEPTOR"/>
    <property type="match status" value="1"/>
</dbReference>
<comment type="caution">
    <text evidence="13">The sequence shown here is derived from an EMBL/GenBank/DDBJ whole genome shotgun (WGS) entry which is preliminary data.</text>
</comment>
<keyword evidence="4 13" id="KW-0418">Kinase</keyword>
<proteinExistence type="predicted"/>
<dbReference type="GO" id="GO:0004714">
    <property type="term" value="F:transmembrane receptor protein tyrosine kinase activity"/>
    <property type="evidence" value="ECO:0007669"/>
    <property type="project" value="UniProtKB-EC"/>
</dbReference>
<dbReference type="GO" id="GO:0006909">
    <property type="term" value="P:phagocytosis"/>
    <property type="evidence" value="ECO:0007669"/>
    <property type="project" value="TreeGrafter"/>
</dbReference>
<keyword evidence="10" id="KW-1133">Transmembrane helix</keyword>
<feature type="signal peptide" evidence="11">
    <location>
        <begin position="1"/>
        <end position="19"/>
    </location>
</feature>
<dbReference type="EMBL" id="CASHTH010001764">
    <property type="protein sequence ID" value="CAI8019590.1"/>
    <property type="molecule type" value="Genomic_DNA"/>
</dbReference>
<evidence type="ECO:0000256" key="9">
    <source>
        <dbReference type="SAM" id="MobiDB-lite"/>
    </source>
</evidence>
<keyword evidence="2" id="KW-0808">Transferase</keyword>
<keyword evidence="6" id="KW-0829">Tyrosine-protein kinase</keyword>
<dbReference type="PANTHER" id="PTHR24416">
    <property type="entry name" value="TYROSINE-PROTEIN KINASE RECEPTOR"/>
    <property type="match status" value="1"/>
</dbReference>
<dbReference type="AlphaFoldDB" id="A0AA35RXI1"/>
<evidence type="ECO:0000256" key="11">
    <source>
        <dbReference type="SAM" id="SignalP"/>
    </source>
</evidence>
<name>A0AA35RXI1_GEOBA</name>